<accession>A0ABS7FT27</accession>
<organism evidence="1 2">
    <name type="scientific">Actinomadura parmotrematis</name>
    <dbReference type="NCBI Taxonomy" id="2864039"/>
    <lineage>
        <taxon>Bacteria</taxon>
        <taxon>Bacillati</taxon>
        <taxon>Actinomycetota</taxon>
        <taxon>Actinomycetes</taxon>
        <taxon>Streptosporangiales</taxon>
        <taxon>Thermomonosporaceae</taxon>
        <taxon>Actinomadura</taxon>
    </lineage>
</organism>
<gene>
    <name evidence="1" type="ORF">K1Y72_14295</name>
</gene>
<evidence type="ECO:0000313" key="1">
    <source>
        <dbReference type="EMBL" id="MBW8483553.1"/>
    </source>
</evidence>
<dbReference type="EMBL" id="JAIBOA010000008">
    <property type="protein sequence ID" value="MBW8483553.1"/>
    <property type="molecule type" value="Genomic_DNA"/>
</dbReference>
<proteinExistence type="predicted"/>
<reference evidence="1 2" key="1">
    <citation type="submission" date="2021-07" db="EMBL/GenBank/DDBJ databases">
        <title>Actinomadura sp. PM05-2 isolated from lichen.</title>
        <authorList>
            <person name="Somphong A."/>
            <person name="Phongsopitanun W."/>
            <person name="Tanasupawat S."/>
            <person name="Peongsungnone V."/>
        </authorList>
    </citation>
    <scope>NUCLEOTIDE SEQUENCE [LARGE SCALE GENOMIC DNA]</scope>
    <source>
        <strain evidence="1 2">PM05-2</strain>
    </source>
</reference>
<evidence type="ECO:0000313" key="2">
    <source>
        <dbReference type="Proteomes" id="UP000774570"/>
    </source>
</evidence>
<name>A0ABS7FT27_9ACTN</name>
<evidence type="ECO:0008006" key="3">
    <source>
        <dbReference type="Google" id="ProtNLM"/>
    </source>
</evidence>
<dbReference type="RefSeq" id="WP_220166784.1">
    <property type="nucleotide sequence ID" value="NZ_JAIBOA010000008.1"/>
</dbReference>
<dbReference type="Proteomes" id="UP000774570">
    <property type="component" value="Unassembled WGS sequence"/>
</dbReference>
<sequence>MGNGDDGAAGHYGRVPARVLLRGEPGGWHYEVIDEKDGRERVRVPGAGVRWDAAGRADPEPSWWPRRLAETAAAARELAERAVTDRTFDELGVEAAISWFAVAEPVEWEGLVTLRDPDPARFPGRVAPFVVVLEPGRGAVLPDAHLLFSTPAADVRSVLDSVARRCGVEGPAASFLCGYTDHQSVRVGRGSLSAASARGPDGVPRVAWIYGQRADGWSGNPELRLRLDGVDLLDEPAADVVTLFRDLGHEVLQNGYRALLPALGLRLYAPGGGRSPGRFTGAALQFPAPPGVDGP</sequence>
<keyword evidence="2" id="KW-1185">Reference proteome</keyword>
<protein>
    <recommendedName>
        <fullName evidence="3">DUF4261 domain-containing protein</fullName>
    </recommendedName>
</protein>
<comment type="caution">
    <text evidence="1">The sequence shown here is derived from an EMBL/GenBank/DDBJ whole genome shotgun (WGS) entry which is preliminary data.</text>
</comment>